<gene>
    <name evidence="1" type="ORF">EV421DRAFT_1746314</name>
</gene>
<dbReference type="AlphaFoldDB" id="A0AA39IC81"/>
<organism evidence="1 2">
    <name type="scientific">Armillaria borealis</name>
    <dbReference type="NCBI Taxonomy" id="47425"/>
    <lineage>
        <taxon>Eukaryota</taxon>
        <taxon>Fungi</taxon>
        <taxon>Dikarya</taxon>
        <taxon>Basidiomycota</taxon>
        <taxon>Agaricomycotina</taxon>
        <taxon>Agaricomycetes</taxon>
        <taxon>Agaricomycetidae</taxon>
        <taxon>Agaricales</taxon>
        <taxon>Marasmiineae</taxon>
        <taxon>Physalacriaceae</taxon>
        <taxon>Armillaria</taxon>
    </lineage>
</organism>
<name>A0AA39IC81_9AGAR</name>
<reference evidence="1" key="1">
    <citation type="submission" date="2023-06" db="EMBL/GenBank/DDBJ databases">
        <authorList>
            <consortium name="Lawrence Berkeley National Laboratory"/>
            <person name="Ahrendt S."/>
            <person name="Sahu N."/>
            <person name="Indic B."/>
            <person name="Wong-Bajracharya J."/>
            <person name="Merenyi Z."/>
            <person name="Ke H.-M."/>
            <person name="Monk M."/>
            <person name="Kocsube S."/>
            <person name="Drula E."/>
            <person name="Lipzen A."/>
            <person name="Balint B."/>
            <person name="Henrissat B."/>
            <person name="Andreopoulos B."/>
            <person name="Martin F.M."/>
            <person name="Harder C.B."/>
            <person name="Rigling D."/>
            <person name="Ford K.L."/>
            <person name="Foster G.D."/>
            <person name="Pangilinan J."/>
            <person name="Papanicolaou A."/>
            <person name="Barry K."/>
            <person name="LaButti K."/>
            <person name="Viragh M."/>
            <person name="Koriabine M."/>
            <person name="Yan M."/>
            <person name="Riley R."/>
            <person name="Champramary S."/>
            <person name="Plett K.L."/>
            <person name="Tsai I.J."/>
            <person name="Slot J."/>
            <person name="Sipos G."/>
            <person name="Plett J."/>
            <person name="Nagy L.G."/>
            <person name="Grigoriev I.V."/>
        </authorList>
    </citation>
    <scope>NUCLEOTIDE SEQUENCE</scope>
    <source>
        <strain evidence="1">FPL87.14</strain>
    </source>
</reference>
<sequence length="164" mass="18573">MSVLVGGAWTFVDYAESMYCKKEHLEGAHDRDFSDDKEISVYANLVRVTYALALKSLIAQISPTTYPAILQARGMYTVYYTKPMNSIKHERNLIVRVDSRLEKLHFNIFGIAGNKTKDPTRTGDFEYQAAPNYFALWQARSLALFQLSTAVTKSADKSRKGSPY</sequence>
<protein>
    <submittedName>
        <fullName evidence="1">Uncharacterized protein</fullName>
    </submittedName>
</protein>
<evidence type="ECO:0000313" key="2">
    <source>
        <dbReference type="Proteomes" id="UP001175226"/>
    </source>
</evidence>
<comment type="caution">
    <text evidence="1">The sequence shown here is derived from an EMBL/GenBank/DDBJ whole genome shotgun (WGS) entry which is preliminary data.</text>
</comment>
<accession>A0AA39IC81</accession>
<keyword evidence="2" id="KW-1185">Reference proteome</keyword>
<dbReference type="EMBL" id="JAUEPT010000326">
    <property type="protein sequence ID" value="KAK0421732.1"/>
    <property type="molecule type" value="Genomic_DNA"/>
</dbReference>
<dbReference type="Proteomes" id="UP001175226">
    <property type="component" value="Unassembled WGS sequence"/>
</dbReference>
<proteinExistence type="predicted"/>
<evidence type="ECO:0000313" key="1">
    <source>
        <dbReference type="EMBL" id="KAK0421732.1"/>
    </source>
</evidence>